<keyword evidence="2" id="KW-1185">Reference proteome</keyword>
<dbReference type="AlphaFoldDB" id="A0A8J7SFJ9"/>
<sequence length="386" mass="41677">MTEVPFTFGGITYFDLTTRAGGDEATIDGALFRTQASEGSSGTGLIQAFVRVQSDGTEEGYNTSERPLAYDENSSPSFTKSLLLNQVPIVEIDGIEYYEFRLDINQTNNDPLLSLDELKVYTSTTGDEEGLITGTDFTDDTTLVWDLDDQDLDGTDDTDHTILLDYSLQAGSGKSDMFFYVPVDDFGGVDPDSTYVVLYSKFGETGFLSDGPDGIVPDALEGDYDTNDGFEEWSVSKELEGPYVFGYKWEDTDGDGTWDVGESGLGGWTISYQYTVGNGANAVLVSGVTVTADGVADDFDGDGEIDPEGFYVIPIEGNNNNYSITLTEGFVEGWTNTYDGDATPNRTTVVTVNKNAFVDGKFGAAEGATVPLNFGNFEDMSISGTK</sequence>
<evidence type="ECO:0000313" key="1">
    <source>
        <dbReference type="EMBL" id="MBK0400438.1"/>
    </source>
</evidence>
<evidence type="ECO:0008006" key="3">
    <source>
        <dbReference type="Google" id="ProtNLM"/>
    </source>
</evidence>
<feature type="non-terminal residue" evidence="1">
    <location>
        <position position="386"/>
    </location>
</feature>
<reference evidence="1" key="1">
    <citation type="submission" date="2020-12" db="EMBL/GenBank/DDBJ databases">
        <title>Bacterial taxonomy.</title>
        <authorList>
            <person name="Pan X."/>
        </authorList>
    </citation>
    <scope>NUCLEOTIDE SEQUENCE</scope>
    <source>
        <strain evidence="1">M0105</strain>
    </source>
</reference>
<dbReference type="Proteomes" id="UP000655420">
    <property type="component" value="Unassembled WGS sequence"/>
</dbReference>
<comment type="caution">
    <text evidence="1">The sequence shown here is derived from an EMBL/GenBank/DDBJ whole genome shotgun (WGS) entry which is preliminary data.</text>
</comment>
<accession>A0A8J7SFJ9</accession>
<dbReference type="EMBL" id="JAEHHL010000008">
    <property type="protein sequence ID" value="MBK0400438.1"/>
    <property type="molecule type" value="Genomic_DNA"/>
</dbReference>
<protein>
    <recommendedName>
        <fullName evidence="3">SD-repeat containing protein B domain-containing protein</fullName>
    </recommendedName>
</protein>
<gene>
    <name evidence="1" type="ORF">H0I76_14650</name>
</gene>
<name>A0A8J7SFJ9_9RHOB</name>
<evidence type="ECO:0000313" key="2">
    <source>
        <dbReference type="Proteomes" id="UP000655420"/>
    </source>
</evidence>
<dbReference type="RefSeq" id="WP_200611221.1">
    <property type="nucleotide sequence ID" value="NZ_JAEHHL010000008.1"/>
</dbReference>
<proteinExistence type="predicted"/>
<organism evidence="1 2">
    <name type="scientific">Thermohalobaculum xanthum</name>
    <dbReference type="NCBI Taxonomy" id="2753746"/>
    <lineage>
        <taxon>Bacteria</taxon>
        <taxon>Pseudomonadati</taxon>
        <taxon>Pseudomonadota</taxon>
        <taxon>Alphaproteobacteria</taxon>
        <taxon>Rhodobacterales</taxon>
        <taxon>Paracoccaceae</taxon>
        <taxon>Thermohalobaculum</taxon>
    </lineage>
</organism>